<evidence type="ECO:0000313" key="3">
    <source>
        <dbReference type="Proteomes" id="UP000183954"/>
    </source>
</evidence>
<dbReference type="AlphaFoldDB" id="A0A1M5ZI83"/>
<name>A0A1M5ZI83_9FIRM</name>
<evidence type="ECO:0000259" key="1">
    <source>
        <dbReference type="Pfam" id="PF05685"/>
    </source>
</evidence>
<dbReference type="Proteomes" id="UP000183954">
    <property type="component" value="Unassembled WGS sequence"/>
</dbReference>
<dbReference type="InterPro" id="IPR012296">
    <property type="entry name" value="Nuclease_put_TT1808"/>
</dbReference>
<dbReference type="SUPFAM" id="SSF52980">
    <property type="entry name" value="Restriction endonuclease-like"/>
    <property type="match status" value="1"/>
</dbReference>
<organism evidence="2 3">
    <name type="scientific">Desulfosporosinus lacus DSM 15449</name>
    <dbReference type="NCBI Taxonomy" id="1121420"/>
    <lineage>
        <taxon>Bacteria</taxon>
        <taxon>Bacillati</taxon>
        <taxon>Bacillota</taxon>
        <taxon>Clostridia</taxon>
        <taxon>Eubacteriales</taxon>
        <taxon>Desulfitobacteriaceae</taxon>
        <taxon>Desulfosporosinus</taxon>
    </lineage>
</organism>
<protein>
    <submittedName>
        <fullName evidence="2">Endonuclease, Uma2 family (Restriction endonuclease fold)</fullName>
    </submittedName>
</protein>
<keyword evidence="3" id="KW-1185">Reference proteome</keyword>
<dbReference type="Gene3D" id="3.90.1570.10">
    <property type="entry name" value="tt1808, chain A"/>
    <property type="match status" value="1"/>
</dbReference>
<dbReference type="GO" id="GO:0004519">
    <property type="term" value="F:endonuclease activity"/>
    <property type="evidence" value="ECO:0007669"/>
    <property type="project" value="UniProtKB-KW"/>
</dbReference>
<dbReference type="EMBL" id="FQXJ01000012">
    <property type="protein sequence ID" value="SHI24025.1"/>
    <property type="molecule type" value="Genomic_DNA"/>
</dbReference>
<dbReference type="PANTHER" id="PTHR36558">
    <property type="entry name" value="GLR1098 PROTEIN"/>
    <property type="match status" value="1"/>
</dbReference>
<dbReference type="RefSeq" id="WP_073030809.1">
    <property type="nucleotide sequence ID" value="NZ_FQXJ01000012.1"/>
</dbReference>
<dbReference type="OrthoDB" id="9798254at2"/>
<dbReference type="InterPro" id="IPR008538">
    <property type="entry name" value="Uma2"/>
</dbReference>
<dbReference type="InterPro" id="IPR011335">
    <property type="entry name" value="Restrct_endonuc-II-like"/>
</dbReference>
<accession>A0A1M5ZI83</accession>
<reference evidence="3" key="1">
    <citation type="submission" date="2016-11" db="EMBL/GenBank/DDBJ databases">
        <authorList>
            <person name="Varghese N."/>
            <person name="Submissions S."/>
        </authorList>
    </citation>
    <scope>NUCLEOTIDE SEQUENCE [LARGE SCALE GENOMIC DNA]</scope>
    <source>
        <strain evidence="3">DSM 15449</strain>
    </source>
</reference>
<sequence length="192" mass="22014">MPLSREDKKYTFADYLTYPEDERWEIIDGVQYLQASPTPVHQEVLTELVRQIANHLIGKPCKVYPAPFCVRLPLGSEKNEYEVKNIVEPDISIICGKSKIDDKGCNGAPDMIIEIISPSSIKMDRVVKFNKYEKAGVREYWIVEPDQKLVSVVVLQINQRYGRTEIYTEEDKIAVSIFPDLVIDLSEVFTSQ</sequence>
<keyword evidence="2" id="KW-0255">Endonuclease</keyword>
<gene>
    <name evidence="2" type="ORF">SAMN02746098_03298</name>
</gene>
<dbReference type="Pfam" id="PF05685">
    <property type="entry name" value="Uma2"/>
    <property type="match status" value="1"/>
</dbReference>
<dbReference type="PANTHER" id="PTHR36558:SF1">
    <property type="entry name" value="RESTRICTION ENDONUCLEASE DOMAIN-CONTAINING PROTEIN-RELATED"/>
    <property type="match status" value="1"/>
</dbReference>
<proteinExistence type="predicted"/>
<evidence type="ECO:0000313" key="2">
    <source>
        <dbReference type="EMBL" id="SHI24025.1"/>
    </source>
</evidence>
<keyword evidence="2" id="KW-0540">Nuclease</keyword>
<keyword evidence="2" id="KW-0378">Hydrolase</keyword>
<feature type="domain" description="Putative restriction endonuclease" evidence="1">
    <location>
        <begin position="13"/>
        <end position="185"/>
    </location>
</feature>
<dbReference type="CDD" id="cd06260">
    <property type="entry name" value="DUF820-like"/>
    <property type="match status" value="1"/>
</dbReference>